<feature type="domain" description="DUF6273" evidence="1">
    <location>
        <begin position="103"/>
        <end position="243"/>
    </location>
</feature>
<organism evidence="2 3">
    <name type="scientific">Agathobacter rectalis</name>
    <dbReference type="NCBI Taxonomy" id="39491"/>
    <lineage>
        <taxon>Bacteria</taxon>
        <taxon>Bacillati</taxon>
        <taxon>Bacillota</taxon>
        <taxon>Clostridia</taxon>
        <taxon>Lachnospirales</taxon>
        <taxon>Lachnospiraceae</taxon>
        <taxon>Agathobacter</taxon>
    </lineage>
</organism>
<evidence type="ECO:0000313" key="2">
    <source>
        <dbReference type="EMBL" id="CUN73075.1"/>
    </source>
</evidence>
<proteinExistence type="predicted"/>
<name>A0A173ZD59_9FIRM</name>
<dbReference type="RefSeq" id="WP_055223482.1">
    <property type="nucleotide sequence ID" value="NZ_CYYW01000004.1"/>
</dbReference>
<sequence>MCKREMTLGEEIIGLSTRGIDTPTVERMYRKYIEMTADKESKEAMRAYCINDELAIKEFINSLFGVPAKSDLKDAEVGDKTTIKLDGLGEFAATVHKVTDDKVMLIFDDYVVKRPMNESSTNNGGFEASNLNKWLYTEFVKALPYSIRVRLTDVTIPTVGEMFGWDDEWDRNHFEADNDKQLPLMKQRHNRVAYYDNECEFGWLRNATKKEFFSACFARVNLLGNTNCHDASYSSGVRPEIWLVK</sequence>
<dbReference type="InterPro" id="IPR046240">
    <property type="entry name" value="DUF6273"/>
</dbReference>
<dbReference type="AlphaFoldDB" id="A0A173ZD59"/>
<dbReference type="Proteomes" id="UP000095384">
    <property type="component" value="Unassembled WGS sequence"/>
</dbReference>
<dbReference type="EMBL" id="CYYW01000004">
    <property type="protein sequence ID" value="CUN73075.1"/>
    <property type="molecule type" value="Genomic_DNA"/>
</dbReference>
<evidence type="ECO:0000313" key="3">
    <source>
        <dbReference type="Proteomes" id="UP000095384"/>
    </source>
</evidence>
<protein>
    <recommendedName>
        <fullName evidence="1">DUF6273 domain-containing protein</fullName>
    </recommendedName>
</protein>
<reference evidence="2 3" key="1">
    <citation type="submission" date="2015-09" db="EMBL/GenBank/DDBJ databases">
        <authorList>
            <consortium name="Pathogen Informatics"/>
        </authorList>
    </citation>
    <scope>NUCLEOTIDE SEQUENCE [LARGE SCALE GENOMIC DNA]</scope>
    <source>
        <strain evidence="2 3">2789STDY5608860</strain>
    </source>
</reference>
<gene>
    <name evidence="2" type="ORF">ERS852417_00888</name>
</gene>
<accession>A0A173ZD59</accession>
<evidence type="ECO:0000259" key="1">
    <source>
        <dbReference type="Pfam" id="PF19789"/>
    </source>
</evidence>
<dbReference type="Pfam" id="PF19789">
    <property type="entry name" value="DUF6273"/>
    <property type="match status" value="1"/>
</dbReference>